<keyword evidence="6" id="KW-1133">Transmembrane helix</keyword>
<dbReference type="EMBL" id="ML213678">
    <property type="protein sequence ID" value="TFK32316.1"/>
    <property type="molecule type" value="Genomic_DNA"/>
</dbReference>
<accession>A0A5C3LTA7</accession>
<proteinExistence type="inferred from homology"/>
<keyword evidence="6" id="KW-0472">Membrane</keyword>
<keyword evidence="10" id="KW-1185">Reference proteome</keyword>
<organism evidence="8 10">
    <name type="scientific">Crucibulum laeve</name>
    <dbReference type="NCBI Taxonomy" id="68775"/>
    <lineage>
        <taxon>Eukaryota</taxon>
        <taxon>Fungi</taxon>
        <taxon>Dikarya</taxon>
        <taxon>Basidiomycota</taxon>
        <taxon>Agaricomycotina</taxon>
        <taxon>Agaricomycetes</taxon>
        <taxon>Agaricomycetidae</taxon>
        <taxon>Agaricales</taxon>
        <taxon>Agaricineae</taxon>
        <taxon>Nidulariaceae</taxon>
        <taxon>Crucibulum</taxon>
    </lineage>
</organism>
<dbReference type="Pfam" id="PF00724">
    <property type="entry name" value="Oxidored_FMN"/>
    <property type="match status" value="1"/>
</dbReference>
<dbReference type="Proteomes" id="UP000308652">
    <property type="component" value="Unassembled WGS sequence"/>
</dbReference>
<dbReference type="EMBL" id="ML213690">
    <property type="protein sequence ID" value="TFK32011.1"/>
    <property type="molecule type" value="Genomic_DNA"/>
</dbReference>
<evidence type="ECO:0000256" key="1">
    <source>
        <dbReference type="ARBA" id="ARBA00005979"/>
    </source>
</evidence>
<evidence type="ECO:0000256" key="6">
    <source>
        <dbReference type="SAM" id="Phobius"/>
    </source>
</evidence>
<dbReference type="PANTHER" id="PTHR43656">
    <property type="entry name" value="BINDING OXIDOREDUCTASE, PUTATIVE (AFU_ORTHOLOGUE AFUA_2G08260)-RELATED"/>
    <property type="match status" value="1"/>
</dbReference>
<evidence type="ECO:0000313" key="9">
    <source>
        <dbReference type="EMBL" id="TFK32316.1"/>
    </source>
</evidence>
<feature type="region of interest" description="Disordered" evidence="5">
    <location>
        <begin position="1"/>
        <end position="23"/>
    </location>
</feature>
<keyword evidence="2" id="KW-0285">Flavoprotein</keyword>
<gene>
    <name evidence="8" type="ORF">BDQ12DRAFT_659737</name>
    <name evidence="9" type="ORF">BDQ12DRAFT_692598</name>
</gene>
<evidence type="ECO:0000256" key="3">
    <source>
        <dbReference type="ARBA" id="ARBA00022643"/>
    </source>
</evidence>
<dbReference type="InterPro" id="IPR001155">
    <property type="entry name" value="OxRdtase_FMN_N"/>
</dbReference>
<dbReference type="Gene3D" id="3.20.20.70">
    <property type="entry name" value="Aldolase class I"/>
    <property type="match status" value="1"/>
</dbReference>
<dbReference type="SUPFAM" id="SSF51395">
    <property type="entry name" value="FMN-linked oxidoreductases"/>
    <property type="match status" value="1"/>
</dbReference>
<keyword evidence="6" id="KW-0812">Transmembrane</keyword>
<keyword evidence="3" id="KW-0288">FMN</keyword>
<feature type="transmembrane region" description="Helical" evidence="6">
    <location>
        <begin position="510"/>
        <end position="530"/>
    </location>
</feature>
<feature type="compositionally biased region" description="Polar residues" evidence="5">
    <location>
        <begin position="1"/>
        <end position="20"/>
    </location>
</feature>
<dbReference type="InterPro" id="IPR051799">
    <property type="entry name" value="NADH_flavin_oxidoreductase"/>
</dbReference>
<dbReference type="InterPro" id="IPR013785">
    <property type="entry name" value="Aldolase_TIM"/>
</dbReference>
<evidence type="ECO:0000256" key="4">
    <source>
        <dbReference type="ARBA" id="ARBA00023002"/>
    </source>
</evidence>
<sequence>MQLLPNMSNKIPESTGNTPKTTHRLFSPVTLPCGRRVRNRLVKVAMYEHLATLFGGPPNEYQFALYSEWSKHDWGMIFTGNVQVSKTHLTLGRDMVIPDSFTEKTLEPFKTLASRIHGSWGKDSSLAIMQLNHSGRQSSNFIGGRPLFQPPLAPSAIRVKEKNGGLISDAVHHIMFQTPQPMSLVDIDDLVLSFVKGTKLAFESGFDGVQLHAAHGYLLAQFISPKSNTRIDDYSVAPKNVLRLLHRVVTSIREAVPAQFVVGLKLNAADYLTPLPSAGSSVTDTQTTGSQEDRALKHVLAIAQWGSIDFIEISGGDYEKPSFMASENYSSKSPRQAFFARFSHRAMQALDSLPRDASSPALPLILLTGGLRTPGLLHSALASRHADLLGIGRGSVLCPDLPTVLKEREDHEDRDQWEDVSFAPEPDLGSSAFLQYWPLTWFWAGVPNIGLIGAGVGMAWYVVMIRKLALDGLGRTRESYKADYNIGGLGAVLSMWAWICSPNMHWIGPWTFFTSIVAPIAILFWLLFTLH</sequence>
<comment type="similarity">
    <text evidence="1">Belongs to the NADH:flavin oxidoreductase/NADH oxidase family.</text>
</comment>
<evidence type="ECO:0000313" key="8">
    <source>
        <dbReference type="EMBL" id="TFK32011.1"/>
    </source>
</evidence>
<keyword evidence="4" id="KW-0560">Oxidoreductase</keyword>
<dbReference type="GO" id="GO:0010181">
    <property type="term" value="F:FMN binding"/>
    <property type="evidence" value="ECO:0007669"/>
    <property type="project" value="InterPro"/>
</dbReference>
<protein>
    <recommendedName>
        <fullName evidence="7">NADH:flavin oxidoreductase/NADH oxidase N-terminal domain-containing protein</fullName>
    </recommendedName>
</protein>
<dbReference type="OrthoDB" id="1663137at2759"/>
<dbReference type="GO" id="GO:0016491">
    <property type="term" value="F:oxidoreductase activity"/>
    <property type="evidence" value="ECO:0007669"/>
    <property type="project" value="UniProtKB-KW"/>
</dbReference>
<evidence type="ECO:0000259" key="7">
    <source>
        <dbReference type="Pfam" id="PF00724"/>
    </source>
</evidence>
<dbReference type="PANTHER" id="PTHR43656:SF2">
    <property type="entry name" value="BINDING OXIDOREDUCTASE, PUTATIVE (AFU_ORTHOLOGUE AFUA_2G08260)-RELATED"/>
    <property type="match status" value="1"/>
</dbReference>
<evidence type="ECO:0000256" key="5">
    <source>
        <dbReference type="SAM" id="MobiDB-lite"/>
    </source>
</evidence>
<feature type="domain" description="NADH:flavin oxidoreductase/NADH oxidase N-terminal" evidence="7">
    <location>
        <begin position="25"/>
        <end position="296"/>
    </location>
</feature>
<feature type="transmembrane region" description="Helical" evidence="6">
    <location>
        <begin position="484"/>
        <end position="504"/>
    </location>
</feature>
<dbReference type="AlphaFoldDB" id="A0A5C3LTA7"/>
<feature type="transmembrane region" description="Helical" evidence="6">
    <location>
        <begin position="441"/>
        <end position="463"/>
    </location>
</feature>
<name>A0A5C3LTA7_9AGAR</name>
<dbReference type="STRING" id="68775.A0A5C3LTA7"/>
<reference evidence="8 10" key="1">
    <citation type="journal article" date="2019" name="Nat. Ecol. Evol.">
        <title>Megaphylogeny resolves global patterns of mushroom evolution.</title>
        <authorList>
            <person name="Varga T."/>
            <person name="Krizsan K."/>
            <person name="Foldi C."/>
            <person name="Dima B."/>
            <person name="Sanchez-Garcia M."/>
            <person name="Sanchez-Ramirez S."/>
            <person name="Szollosi G.J."/>
            <person name="Szarkandi J.G."/>
            <person name="Papp V."/>
            <person name="Albert L."/>
            <person name="Andreopoulos W."/>
            <person name="Angelini C."/>
            <person name="Antonin V."/>
            <person name="Barry K.W."/>
            <person name="Bougher N.L."/>
            <person name="Buchanan P."/>
            <person name="Buyck B."/>
            <person name="Bense V."/>
            <person name="Catcheside P."/>
            <person name="Chovatia M."/>
            <person name="Cooper J."/>
            <person name="Damon W."/>
            <person name="Desjardin D."/>
            <person name="Finy P."/>
            <person name="Geml J."/>
            <person name="Haridas S."/>
            <person name="Hughes K."/>
            <person name="Justo A."/>
            <person name="Karasinski D."/>
            <person name="Kautmanova I."/>
            <person name="Kiss B."/>
            <person name="Kocsube S."/>
            <person name="Kotiranta H."/>
            <person name="LaButti K.M."/>
            <person name="Lechner B.E."/>
            <person name="Liimatainen K."/>
            <person name="Lipzen A."/>
            <person name="Lukacs Z."/>
            <person name="Mihaltcheva S."/>
            <person name="Morgado L.N."/>
            <person name="Niskanen T."/>
            <person name="Noordeloos M.E."/>
            <person name="Ohm R.A."/>
            <person name="Ortiz-Santana B."/>
            <person name="Ovrebo C."/>
            <person name="Racz N."/>
            <person name="Riley R."/>
            <person name="Savchenko A."/>
            <person name="Shiryaev A."/>
            <person name="Soop K."/>
            <person name="Spirin V."/>
            <person name="Szebenyi C."/>
            <person name="Tomsovsky M."/>
            <person name="Tulloss R.E."/>
            <person name="Uehling J."/>
            <person name="Grigoriev I.V."/>
            <person name="Vagvolgyi C."/>
            <person name="Papp T."/>
            <person name="Martin F.M."/>
            <person name="Miettinen O."/>
            <person name="Hibbett D.S."/>
            <person name="Nagy L.G."/>
        </authorList>
    </citation>
    <scope>NUCLEOTIDE SEQUENCE [LARGE SCALE GENOMIC DNA]</scope>
    <source>
        <strain evidence="8 10">CBS 166.37</strain>
    </source>
</reference>
<evidence type="ECO:0000256" key="2">
    <source>
        <dbReference type="ARBA" id="ARBA00022630"/>
    </source>
</evidence>
<evidence type="ECO:0000313" key="10">
    <source>
        <dbReference type="Proteomes" id="UP000308652"/>
    </source>
</evidence>